<dbReference type="InterPro" id="IPR036291">
    <property type="entry name" value="NAD(P)-bd_dom_sf"/>
</dbReference>
<dbReference type="InterPro" id="IPR051164">
    <property type="entry name" value="NmrA-like_oxidored"/>
</dbReference>
<protein>
    <recommendedName>
        <fullName evidence="3">NmrA-like domain-containing protein</fullName>
    </recommendedName>
</protein>
<dbReference type="Gene3D" id="3.90.25.10">
    <property type="entry name" value="UDP-galactose 4-epimerase, domain 1"/>
    <property type="match status" value="1"/>
</dbReference>
<name>A0A6A6C9A1_ZASCE</name>
<dbReference type="RefSeq" id="XP_033662905.1">
    <property type="nucleotide sequence ID" value="XM_033808709.1"/>
</dbReference>
<feature type="domain" description="NmrA-like" evidence="3">
    <location>
        <begin position="4"/>
        <end position="261"/>
    </location>
</feature>
<reference evidence="4" key="1">
    <citation type="journal article" date="2020" name="Stud. Mycol.">
        <title>101 Dothideomycetes genomes: a test case for predicting lifestyles and emergence of pathogens.</title>
        <authorList>
            <person name="Haridas S."/>
            <person name="Albert R."/>
            <person name="Binder M."/>
            <person name="Bloem J."/>
            <person name="Labutti K."/>
            <person name="Salamov A."/>
            <person name="Andreopoulos B."/>
            <person name="Baker S."/>
            <person name="Barry K."/>
            <person name="Bills G."/>
            <person name="Bluhm B."/>
            <person name="Cannon C."/>
            <person name="Castanera R."/>
            <person name="Culley D."/>
            <person name="Daum C."/>
            <person name="Ezra D."/>
            <person name="Gonzalez J."/>
            <person name="Henrissat B."/>
            <person name="Kuo A."/>
            <person name="Liang C."/>
            <person name="Lipzen A."/>
            <person name="Lutzoni F."/>
            <person name="Magnuson J."/>
            <person name="Mondo S."/>
            <person name="Nolan M."/>
            <person name="Ohm R."/>
            <person name="Pangilinan J."/>
            <person name="Park H.-J."/>
            <person name="Ramirez L."/>
            <person name="Alfaro M."/>
            <person name="Sun H."/>
            <person name="Tritt A."/>
            <person name="Yoshinaga Y."/>
            <person name="Zwiers L.-H."/>
            <person name="Turgeon B."/>
            <person name="Goodwin S."/>
            <person name="Spatafora J."/>
            <person name="Crous P."/>
            <person name="Grigoriev I."/>
        </authorList>
    </citation>
    <scope>NUCLEOTIDE SEQUENCE</scope>
    <source>
        <strain evidence="4">ATCC 36951</strain>
    </source>
</reference>
<sequence length="362" mass="40106">MSERKLILVIGGTGAQGIPVVEALSASPNYSAIVLTRNLTSTRAQTLASLPNVTLLQGTQDSLPSLHAAFAHKPHGAWVNLDGFTLGEKNELFYGIRAYEIARHHGVKHYIWANTDYALRIAGWDERYHWGHNDAKGRIGDLILAHGRGEREGGLLGGMAVSLLTTGPYMDMLFDGMYLPQEKEDGSFVWRNPAANGKIPLIALADVGKYSLWILNNPLQSTNLNLAVATEQVSFPDIAATFTRVTGIPATHEPMPLEEYLPLAEPYPHAYANWALGPDTPRDKSVMTWRENFSAWWRFWGEGKGATRDMGFLDGVLPERVRSLEEWMRLVRYDGRPRAVLKGLEDMRGGKGTRTGEGNKVV</sequence>
<dbReference type="EMBL" id="ML993616">
    <property type="protein sequence ID" value="KAF2162016.1"/>
    <property type="molecule type" value="Genomic_DNA"/>
</dbReference>
<dbReference type="Pfam" id="PF05368">
    <property type="entry name" value="NmrA"/>
    <property type="match status" value="1"/>
</dbReference>
<dbReference type="Gene3D" id="3.40.50.720">
    <property type="entry name" value="NAD(P)-binding Rossmann-like Domain"/>
    <property type="match status" value="1"/>
</dbReference>
<dbReference type="GO" id="GO:0005634">
    <property type="term" value="C:nucleus"/>
    <property type="evidence" value="ECO:0007669"/>
    <property type="project" value="TreeGrafter"/>
</dbReference>
<accession>A0A6A6C9A1</accession>
<evidence type="ECO:0000256" key="2">
    <source>
        <dbReference type="ARBA" id="ARBA00022857"/>
    </source>
</evidence>
<dbReference type="SUPFAM" id="SSF51735">
    <property type="entry name" value="NAD(P)-binding Rossmann-fold domains"/>
    <property type="match status" value="1"/>
</dbReference>
<dbReference type="PANTHER" id="PTHR42748">
    <property type="entry name" value="NITROGEN METABOLITE REPRESSION PROTEIN NMRA FAMILY MEMBER"/>
    <property type="match status" value="1"/>
</dbReference>
<evidence type="ECO:0000259" key="3">
    <source>
        <dbReference type="Pfam" id="PF05368"/>
    </source>
</evidence>
<comment type="similarity">
    <text evidence="1">Belongs to the NmrA-type oxidoreductase family.</text>
</comment>
<dbReference type="OrthoDB" id="300709at2759"/>
<gene>
    <name evidence="4" type="ORF">M409DRAFT_27741</name>
</gene>
<evidence type="ECO:0000313" key="5">
    <source>
        <dbReference type="Proteomes" id="UP000799537"/>
    </source>
</evidence>
<evidence type="ECO:0000313" key="4">
    <source>
        <dbReference type="EMBL" id="KAF2162016.1"/>
    </source>
</evidence>
<keyword evidence="2" id="KW-0521">NADP</keyword>
<organism evidence="4 5">
    <name type="scientific">Zasmidium cellare ATCC 36951</name>
    <dbReference type="NCBI Taxonomy" id="1080233"/>
    <lineage>
        <taxon>Eukaryota</taxon>
        <taxon>Fungi</taxon>
        <taxon>Dikarya</taxon>
        <taxon>Ascomycota</taxon>
        <taxon>Pezizomycotina</taxon>
        <taxon>Dothideomycetes</taxon>
        <taxon>Dothideomycetidae</taxon>
        <taxon>Mycosphaerellales</taxon>
        <taxon>Mycosphaerellaceae</taxon>
        <taxon>Zasmidium</taxon>
    </lineage>
</organism>
<proteinExistence type="inferred from homology"/>
<keyword evidence="5" id="KW-1185">Reference proteome</keyword>
<dbReference type="Proteomes" id="UP000799537">
    <property type="component" value="Unassembled WGS sequence"/>
</dbReference>
<dbReference type="InterPro" id="IPR008030">
    <property type="entry name" value="NmrA-like"/>
</dbReference>
<dbReference type="AlphaFoldDB" id="A0A6A6C9A1"/>
<dbReference type="GeneID" id="54561981"/>
<evidence type="ECO:0000256" key="1">
    <source>
        <dbReference type="ARBA" id="ARBA00006328"/>
    </source>
</evidence>
<dbReference type="PANTHER" id="PTHR42748:SF14">
    <property type="entry name" value="SNOAL-LIKE DOMAIN-CONTAINING PROTEIN"/>
    <property type="match status" value="1"/>
</dbReference>